<reference evidence="1" key="1">
    <citation type="journal article" date="2021" name="Open Biol.">
        <title>Shared evolutionary footprints suggest mitochondrial oxidative damage underlies multiple complex I losses in fungi.</title>
        <authorList>
            <person name="Schikora-Tamarit M.A."/>
            <person name="Marcet-Houben M."/>
            <person name="Nosek J."/>
            <person name="Gabaldon T."/>
        </authorList>
    </citation>
    <scope>NUCLEOTIDE SEQUENCE</scope>
    <source>
        <strain evidence="1">CBS2887</strain>
    </source>
</reference>
<sequence length="457" mass="49863">MDLDGNNKVQDLQTTVEHPGTGSTLWMTSQVLLDNSQGWVTFRSTQVLEHFVQGVGFVLIVGLGGGTVHGADTNVINGQTESSQGTTDWRDTWVGSVEEVTVVFLSLSNLLLGFFLDFLDTFVEEGFLFLCWETFNKEEPCFKSPWCSLAVVKIPLPGAGTDLPILSVAVAVKPKIPGHGVDERFLQNIVLDWLVLVTVLEHTSQGGNTTHTGTRTVTQLGDVDVLVQFVWVLDTGRDEGFDGGNQDKQGDWVDLGDGVFGDTVTLGIPTSWNLTSNQTVESQGLWNVQNSTLQQLDGVFTGLGVFLDLNLVTVFVLEVFGVVQDLLLVLGLDVLVFDWDLGLGINPTGVVSTLQVTVVVLDQTHNPGNFDTTFKGEFTVGFHFPSGSSRTPWTNFGETVQTVGTEDTVVWRHWQDTLSWSGFDTSGSLLVLDFTEDSQQVGQHDSVSEFRLGVDLV</sequence>
<keyword evidence="2" id="KW-1185">Reference proteome</keyword>
<organism evidence="1 2">
    <name type="scientific">Wickerhamomyces pijperi</name>
    <name type="common">Yeast</name>
    <name type="synonym">Pichia pijperi</name>
    <dbReference type="NCBI Taxonomy" id="599730"/>
    <lineage>
        <taxon>Eukaryota</taxon>
        <taxon>Fungi</taxon>
        <taxon>Dikarya</taxon>
        <taxon>Ascomycota</taxon>
        <taxon>Saccharomycotina</taxon>
        <taxon>Saccharomycetes</taxon>
        <taxon>Phaffomycetales</taxon>
        <taxon>Wickerhamomycetaceae</taxon>
        <taxon>Wickerhamomyces</taxon>
    </lineage>
</organism>
<comment type="caution">
    <text evidence="1">The sequence shown here is derived from an EMBL/GenBank/DDBJ whole genome shotgun (WGS) entry which is preliminary data.</text>
</comment>
<dbReference type="OrthoDB" id="5148646at2759"/>
<evidence type="ECO:0000313" key="1">
    <source>
        <dbReference type="EMBL" id="KAH3675812.1"/>
    </source>
</evidence>
<name>A0A9P8PPC9_WICPI</name>
<evidence type="ECO:0000313" key="2">
    <source>
        <dbReference type="Proteomes" id="UP000774326"/>
    </source>
</evidence>
<dbReference type="Proteomes" id="UP000774326">
    <property type="component" value="Unassembled WGS sequence"/>
</dbReference>
<accession>A0A9P8PPC9</accession>
<reference evidence="1" key="2">
    <citation type="submission" date="2021-01" db="EMBL/GenBank/DDBJ databases">
        <authorList>
            <person name="Schikora-Tamarit M.A."/>
        </authorList>
    </citation>
    <scope>NUCLEOTIDE SEQUENCE</scope>
    <source>
        <strain evidence="1">CBS2887</strain>
    </source>
</reference>
<dbReference type="AlphaFoldDB" id="A0A9P8PPC9"/>
<proteinExistence type="predicted"/>
<gene>
    <name evidence="1" type="ORF">WICPIJ_009265</name>
</gene>
<protein>
    <submittedName>
        <fullName evidence="1">Uncharacterized protein</fullName>
    </submittedName>
</protein>
<dbReference type="EMBL" id="JAEUBG010005348">
    <property type="protein sequence ID" value="KAH3675812.1"/>
    <property type="molecule type" value="Genomic_DNA"/>
</dbReference>